<dbReference type="InterPro" id="IPR000577">
    <property type="entry name" value="Carb_kinase_FGGY"/>
</dbReference>
<dbReference type="GO" id="GO:0005524">
    <property type="term" value="F:ATP binding"/>
    <property type="evidence" value="ECO:0007669"/>
    <property type="project" value="UniProtKB-KW"/>
</dbReference>
<dbReference type="AlphaFoldDB" id="A0A1H7YWB8"/>
<reference evidence="10 11" key="1">
    <citation type="submission" date="2016-10" db="EMBL/GenBank/DDBJ databases">
        <authorList>
            <person name="de Groot N.N."/>
        </authorList>
    </citation>
    <scope>NUCLEOTIDE SEQUENCE [LARGE SCALE GENOMIC DNA]</scope>
    <source>
        <strain evidence="10 11">CGMCC 1.5070</strain>
    </source>
</reference>
<evidence type="ECO:0000256" key="7">
    <source>
        <dbReference type="ARBA" id="ARBA00023308"/>
    </source>
</evidence>
<dbReference type="PIRSF" id="PIRSF000538">
    <property type="entry name" value="GlpK"/>
    <property type="match status" value="1"/>
</dbReference>
<dbReference type="GO" id="GO:0004370">
    <property type="term" value="F:glycerol kinase activity"/>
    <property type="evidence" value="ECO:0007669"/>
    <property type="project" value="TreeGrafter"/>
</dbReference>
<comment type="similarity">
    <text evidence="1">Belongs to the FGGY kinase family.</text>
</comment>
<evidence type="ECO:0000256" key="2">
    <source>
        <dbReference type="ARBA" id="ARBA00022679"/>
    </source>
</evidence>
<dbReference type="GO" id="GO:0019301">
    <property type="term" value="P:rhamnose catabolic process"/>
    <property type="evidence" value="ECO:0007669"/>
    <property type="project" value="InterPro"/>
</dbReference>
<protein>
    <submittedName>
        <fullName evidence="10">Rhamnulokinase/L-fuculokinase</fullName>
    </submittedName>
</protein>
<dbReference type="CDD" id="cd07771">
    <property type="entry name" value="ASKHA_NBD_FGGY_RhaB-like"/>
    <property type="match status" value="1"/>
</dbReference>
<keyword evidence="11" id="KW-1185">Reference proteome</keyword>
<evidence type="ECO:0000313" key="11">
    <source>
        <dbReference type="Proteomes" id="UP000199158"/>
    </source>
</evidence>
<dbReference type="InterPro" id="IPR013449">
    <property type="entry name" value="Rhamnulokinase"/>
</dbReference>
<evidence type="ECO:0000313" key="10">
    <source>
        <dbReference type="EMBL" id="SEM50263.1"/>
    </source>
</evidence>
<keyword evidence="7" id="KW-0684">Rhamnose metabolism</keyword>
<dbReference type="EMBL" id="FOCG01000001">
    <property type="protein sequence ID" value="SEM50263.1"/>
    <property type="molecule type" value="Genomic_DNA"/>
</dbReference>
<dbReference type="GO" id="GO:0006071">
    <property type="term" value="P:glycerol metabolic process"/>
    <property type="evidence" value="ECO:0007669"/>
    <property type="project" value="TreeGrafter"/>
</dbReference>
<evidence type="ECO:0000256" key="3">
    <source>
        <dbReference type="ARBA" id="ARBA00022741"/>
    </source>
</evidence>
<organism evidence="10 11">
    <name type="scientific">Hydrogenoanaerobacterium saccharovorans</name>
    <dbReference type="NCBI Taxonomy" id="474960"/>
    <lineage>
        <taxon>Bacteria</taxon>
        <taxon>Bacillati</taxon>
        <taxon>Bacillota</taxon>
        <taxon>Clostridia</taxon>
        <taxon>Eubacteriales</taxon>
        <taxon>Oscillospiraceae</taxon>
        <taxon>Hydrogenoanaerobacterium</taxon>
    </lineage>
</organism>
<evidence type="ECO:0000259" key="8">
    <source>
        <dbReference type="Pfam" id="PF00370"/>
    </source>
</evidence>
<dbReference type="GO" id="GO:0005829">
    <property type="term" value="C:cytosol"/>
    <property type="evidence" value="ECO:0007669"/>
    <property type="project" value="TreeGrafter"/>
</dbReference>
<keyword evidence="3" id="KW-0547">Nucleotide-binding</keyword>
<accession>A0A1H7YWB8</accession>
<dbReference type="Gene3D" id="3.30.420.40">
    <property type="match status" value="2"/>
</dbReference>
<proteinExistence type="inferred from homology"/>
<keyword evidence="4 10" id="KW-0418">Kinase</keyword>
<dbReference type="Proteomes" id="UP000199158">
    <property type="component" value="Unassembled WGS sequence"/>
</dbReference>
<dbReference type="InterPro" id="IPR043129">
    <property type="entry name" value="ATPase_NBD"/>
</dbReference>
<evidence type="ECO:0000256" key="4">
    <source>
        <dbReference type="ARBA" id="ARBA00022777"/>
    </source>
</evidence>
<sequence length="490" mass="54917">MEKKVLAFDYGASSGRAMLGSFDGTKINLKEIHRFDNDPVSVNGTLYWDILRLFYEMKQGILKAKNGGGFDSIGIDTWGVDFGLISAEGTLLENPVHYRDKRTSGMIKEVCKEMDAKELYSISGNQFMEINTIFQLYSLLKKRSHLLQQTDRFLLMPDLFGYLLTGKHCAERSIASTTQLLDPYTKQWNWHLIDTLQLPRRIFAPLVDSGTITGNLSEIICEELGVDPKPVVAVASHDTASAVAATPAEQEDFIFISCGTWSLFGTELKAPVIGESSHKCNLTNEVGYGGTTRFLKNIIGLWMIQETRRQFRREGKDYSYADMEQLAKQSKPFACFVDPDAPEFVPQGNIPRRIREFCKKTGQYQPQTDGEVVRCIYESLAMKYRYAYGQIRECTGKNYSRIHMMGGGTKDNFLCQLTADATGCDVVAGPIEATALGNVAVQLIALGEIDGIEQARKVIKNSFNPVVYFAQPSDEWMKGYEAFLKIVVSK</sequence>
<dbReference type="PANTHER" id="PTHR10196:SF93">
    <property type="entry name" value="L-RHAMNULOKINASE"/>
    <property type="match status" value="1"/>
</dbReference>
<evidence type="ECO:0000256" key="6">
    <source>
        <dbReference type="ARBA" id="ARBA00023157"/>
    </source>
</evidence>
<dbReference type="RefSeq" id="WP_092750922.1">
    <property type="nucleotide sequence ID" value="NZ_FOCG01000001.1"/>
</dbReference>
<feature type="domain" description="Carbohydrate kinase FGGY N-terminal" evidence="8">
    <location>
        <begin position="5"/>
        <end position="243"/>
    </location>
</feature>
<name>A0A1H7YWB8_9FIRM</name>
<dbReference type="OrthoDB" id="9761504at2"/>
<dbReference type="SUPFAM" id="SSF53067">
    <property type="entry name" value="Actin-like ATPase domain"/>
    <property type="match status" value="2"/>
</dbReference>
<dbReference type="Pfam" id="PF02782">
    <property type="entry name" value="FGGY_C"/>
    <property type="match status" value="1"/>
</dbReference>
<gene>
    <name evidence="10" type="ORF">SAMN05216180_0285</name>
</gene>
<keyword evidence="2" id="KW-0808">Transferase</keyword>
<evidence type="ECO:0000256" key="1">
    <source>
        <dbReference type="ARBA" id="ARBA00009156"/>
    </source>
</evidence>
<keyword evidence="5" id="KW-0067">ATP-binding</keyword>
<dbReference type="STRING" id="474960.SAMN05216180_0285"/>
<dbReference type="InterPro" id="IPR018484">
    <property type="entry name" value="FGGY_N"/>
</dbReference>
<dbReference type="Pfam" id="PF00370">
    <property type="entry name" value="FGGY_N"/>
    <property type="match status" value="1"/>
</dbReference>
<dbReference type="GO" id="GO:0008993">
    <property type="term" value="F:rhamnulokinase activity"/>
    <property type="evidence" value="ECO:0007669"/>
    <property type="project" value="InterPro"/>
</dbReference>
<evidence type="ECO:0000256" key="5">
    <source>
        <dbReference type="ARBA" id="ARBA00022840"/>
    </source>
</evidence>
<evidence type="ECO:0000259" key="9">
    <source>
        <dbReference type="Pfam" id="PF02782"/>
    </source>
</evidence>
<dbReference type="InterPro" id="IPR018485">
    <property type="entry name" value="FGGY_C"/>
</dbReference>
<dbReference type="PANTHER" id="PTHR10196">
    <property type="entry name" value="SUGAR KINASE"/>
    <property type="match status" value="1"/>
</dbReference>
<keyword evidence="6" id="KW-1015">Disulfide bond</keyword>
<feature type="domain" description="Carbohydrate kinase FGGY C-terminal" evidence="9">
    <location>
        <begin position="256"/>
        <end position="445"/>
    </location>
</feature>